<dbReference type="InterPro" id="IPR021050">
    <property type="entry name" value="Cyt_c_oxidase_su4_actinobac"/>
</dbReference>
<dbReference type="Proteomes" id="UP000516117">
    <property type="component" value="Chromosome"/>
</dbReference>
<dbReference type="GO" id="GO:0022900">
    <property type="term" value="P:electron transport chain"/>
    <property type="evidence" value="ECO:0007669"/>
    <property type="project" value="InterPro"/>
</dbReference>
<dbReference type="EMBL" id="CP060789">
    <property type="protein sequence ID" value="QNP56348.1"/>
    <property type="molecule type" value="Genomic_DNA"/>
</dbReference>
<keyword evidence="13" id="KW-1185">Reference proteome</keyword>
<dbReference type="RefSeq" id="WP_187721458.1">
    <property type="nucleotide sequence ID" value="NZ_BAABBL010000001.1"/>
</dbReference>
<keyword evidence="7 11" id="KW-1133">Transmembrane helix</keyword>
<keyword evidence="5 11" id="KW-0812">Transmembrane</keyword>
<dbReference type="AlphaFoldDB" id="A0A7H0H732"/>
<comment type="subunit">
    <text evidence="10">Associates with subunits I, II and III to form cytochrome c oxidase.</text>
</comment>
<sequence>MKAEKWVFGFIFVFFLVVTPIYWFMSGEIAGTFVLGFSALLGGMIATYLGLTARSFDPRPEDRDAEVVEAAGPVGFFAPQSMWPFWCAITVALIFLGPALHQAWITLVGVGFGIWALSGWVLQFYRGDYKH</sequence>
<proteinExistence type="inferred from homology"/>
<evidence type="ECO:0000313" key="13">
    <source>
        <dbReference type="Proteomes" id="UP000516117"/>
    </source>
</evidence>
<protein>
    <recommendedName>
        <fullName evidence="10">Cytochrome c oxidase polypeptide 4</fullName>
        <ecNumber evidence="10">7.1.1.9</ecNumber>
    </recommendedName>
    <alternativeName>
        <fullName evidence="10">Cytochrome aa3 subunit 4</fullName>
    </alternativeName>
    <alternativeName>
        <fullName evidence="10">Cytochrome c oxidase polypeptide IV</fullName>
    </alternativeName>
</protein>
<feature type="transmembrane region" description="Helical" evidence="11">
    <location>
        <begin position="6"/>
        <end position="25"/>
    </location>
</feature>
<evidence type="ECO:0000256" key="10">
    <source>
        <dbReference type="PIRNR" id="PIRNR017385"/>
    </source>
</evidence>
<feature type="transmembrane region" description="Helical" evidence="11">
    <location>
        <begin position="107"/>
        <end position="125"/>
    </location>
</feature>
<evidence type="ECO:0000256" key="11">
    <source>
        <dbReference type="SAM" id="Phobius"/>
    </source>
</evidence>
<accession>A0A7H0H732</accession>
<evidence type="ECO:0000256" key="1">
    <source>
        <dbReference type="ARBA" id="ARBA00002536"/>
    </source>
</evidence>
<dbReference type="GO" id="GO:0005886">
    <property type="term" value="C:plasma membrane"/>
    <property type="evidence" value="ECO:0007669"/>
    <property type="project" value="UniProtKB-SubCell"/>
</dbReference>
<comment type="catalytic activity">
    <reaction evidence="9 10">
        <text>4 Fe(II)-[cytochrome c] + O2 + 8 H(+)(in) = 4 Fe(III)-[cytochrome c] + 2 H2O + 4 H(+)(out)</text>
        <dbReference type="Rhea" id="RHEA:11436"/>
        <dbReference type="Rhea" id="RHEA-COMP:10350"/>
        <dbReference type="Rhea" id="RHEA-COMP:14399"/>
        <dbReference type="ChEBI" id="CHEBI:15377"/>
        <dbReference type="ChEBI" id="CHEBI:15378"/>
        <dbReference type="ChEBI" id="CHEBI:15379"/>
        <dbReference type="ChEBI" id="CHEBI:29033"/>
        <dbReference type="ChEBI" id="CHEBI:29034"/>
        <dbReference type="EC" id="7.1.1.9"/>
    </reaction>
</comment>
<dbReference type="Pfam" id="PF12270">
    <property type="entry name" value="Cyt_c_ox_IV"/>
    <property type="match status" value="1"/>
</dbReference>
<evidence type="ECO:0000256" key="6">
    <source>
        <dbReference type="ARBA" id="ARBA00022967"/>
    </source>
</evidence>
<dbReference type="GO" id="GO:0004129">
    <property type="term" value="F:cytochrome-c oxidase activity"/>
    <property type="evidence" value="ECO:0007669"/>
    <property type="project" value="UniProtKB-EC"/>
</dbReference>
<evidence type="ECO:0000256" key="7">
    <source>
        <dbReference type="ARBA" id="ARBA00022989"/>
    </source>
</evidence>
<gene>
    <name evidence="12" type="ORF">H9L22_02465</name>
</gene>
<dbReference type="EC" id="7.1.1.9" evidence="10"/>
<dbReference type="KEGG" id="tdf:H9L22_02465"/>
<evidence type="ECO:0000256" key="2">
    <source>
        <dbReference type="ARBA" id="ARBA00004651"/>
    </source>
</evidence>
<organism evidence="12 13">
    <name type="scientific">Tessaracoccus defluvii</name>
    <dbReference type="NCBI Taxonomy" id="1285901"/>
    <lineage>
        <taxon>Bacteria</taxon>
        <taxon>Bacillati</taxon>
        <taxon>Actinomycetota</taxon>
        <taxon>Actinomycetes</taxon>
        <taxon>Propionibacteriales</taxon>
        <taxon>Propionibacteriaceae</taxon>
        <taxon>Tessaracoccus</taxon>
    </lineage>
</organism>
<keyword evidence="6 10" id="KW-1278">Translocase</keyword>
<comment type="similarity">
    <text evidence="3 10">Belongs to the cytochrome c oxidase bacterial subunit CtaF family.</text>
</comment>
<reference evidence="12 13" key="1">
    <citation type="submission" date="2020-08" db="EMBL/GenBank/DDBJ databases">
        <title>Genome sequence of Tessaracoccus defluvii JCM 17540T.</title>
        <authorList>
            <person name="Hyun D.-W."/>
            <person name="Bae J.-W."/>
        </authorList>
    </citation>
    <scope>NUCLEOTIDE SEQUENCE [LARGE SCALE GENOMIC DNA]</scope>
    <source>
        <strain evidence="12 13">JCM 17540</strain>
    </source>
</reference>
<feature type="transmembrane region" description="Helical" evidence="11">
    <location>
        <begin position="32"/>
        <end position="51"/>
    </location>
</feature>
<evidence type="ECO:0000256" key="8">
    <source>
        <dbReference type="ARBA" id="ARBA00023136"/>
    </source>
</evidence>
<comment type="subcellular location">
    <subcellularLocation>
        <location evidence="2">Cell membrane</location>
        <topology evidence="2">Multi-pass membrane protein</topology>
    </subcellularLocation>
</comment>
<feature type="transmembrane region" description="Helical" evidence="11">
    <location>
        <begin position="83"/>
        <end position="100"/>
    </location>
</feature>
<keyword evidence="8 10" id="KW-0472">Membrane</keyword>
<evidence type="ECO:0000256" key="5">
    <source>
        <dbReference type="ARBA" id="ARBA00022692"/>
    </source>
</evidence>
<keyword evidence="4 10" id="KW-1003">Cell membrane</keyword>
<evidence type="ECO:0000313" key="12">
    <source>
        <dbReference type="EMBL" id="QNP56348.1"/>
    </source>
</evidence>
<name>A0A7H0H732_9ACTN</name>
<evidence type="ECO:0000256" key="9">
    <source>
        <dbReference type="ARBA" id="ARBA00047816"/>
    </source>
</evidence>
<dbReference type="PIRSF" id="PIRSF017385">
    <property type="entry name" value="CtaF"/>
    <property type="match status" value="1"/>
</dbReference>
<evidence type="ECO:0000256" key="3">
    <source>
        <dbReference type="ARBA" id="ARBA00006870"/>
    </source>
</evidence>
<comment type="function">
    <text evidence="1 10">Part of cytochrome c oxidase, its function is unknown.</text>
</comment>
<evidence type="ECO:0000256" key="4">
    <source>
        <dbReference type="ARBA" id="ARBA00022475"/>
    </source>
</evidence>